<accession>A0A1I7V2J9</accession>
<name>A0A1I7V2J9_9PELO</name>
<dbReference type="PANTHER" id="PTHR22941">
    <property type="entry name" value="SERPENTINE RECEPTOR"/>
    <property type="match status" value="1"/>
</dbReference>
<feature type="transmembrane region" description="Helical" evidence="1">
    <location>
        <begin position="93"/>
        <end position="112"/>
    </location>
</feature>
<evidence type="ECO:0000313" key="2">
    <source>
        <dbReference type="Proteomes" id="UP000095282"/>
    </source>
</evidence>
<sequence>MNSVKWTMFNLHFWCMSLDWSVTILTVPFLLFPALAGYPLGILSDFGVPTDIQVYLIVTLIITVSASIVTIFENRYFQMFARDRQWRHFRKPILTLNYIFAFTFFIPALLTVPDQGPALEHVFKVSNANVLC</sequence>
<dbReference type="Proteomes" id="UP000095282">
    <property type="component" value="Unplaced"/>
</dbReference>
<feature type="transmembrane region" description="Helical" evidence="1">
    <location>
        <begin position="52"/>
        <end position="72"/>
    </location>
</feature>
<reference evidence="3" key="1">
    <citation type="submission" date="2016-11" db="UniProtKB">
        <authorList>
            <consortium name="WormBaseParasite"/>
        </authorList>
    </citation>
    <scope>IDENTIFICATION</scope>
</reference>
<keyword evidence="2" id="KW-1185">Reference proteome</keyword>
<evidence type="ECO:0000313" key="3">
    <source>
        <dbReference type="WBParaSite" id="Csp11.Scaffold630.g21757.t1"/>
    </source>
</evidence>
<dbReference type="eggNOG" id="ENOG502SY7B">
    <property type="taxonomic scope" value="Eukaryota"/>
</dbReference>
<dbReference type="AlphaFoldDB" id="A0A1I7V2J9"/>
<dbReference type="Pfam" id="PF10318">
    <property type="entry name" value="7TM_GPCR_Srh"/>
    <property type="match status" value="1"/>
</dbReference>
<dbReference type="InterPro" id="IPR019422">
    <property type="entry name" value="7TM_GPCR_serpentine_rcpt_Srh"/>
</dbReference>
<dbReference type="InterPro" id="IPR053220">
    <property type="entry name" value="Nematode_rcpt-like_serp_H"/>
</dbReference>
<dbReference type="WBParaSite" id="Csp11.Scaffold630.g21757.t1">
    <property type="protein sequence ID" value="Csp11.Scaffold630.g21757.t1"/>
    <property type="gene ID" value="Csp11.Scaffold630.g21757"/>
</dbReference>
<keyword evidence="1" id="KW-1133">Transmembrane helix</keyword>
<dbReference type="STRING" id="1561998.A0A1I7V2J9"/>
<dbReference type="PANTHER" id="PTHR22941:SF136">
    <property type="entry name" value="SERPENTINE RECEPTOR, CLASS H"/>
    <property type="match status" value="1"/>
</dbReference>
<keyword evidence="1" id="KW-0472">Membrane</keyword>
<proteinExistence type="predicted"/>
<organism evidence="2 3">
    <name type="scientific">Caenorhabditis tropicalis</name>
    <dbReference type="NCBI Taxonomy" id="1561998"/>
    <lineage>
        <taxon>Eukaryota</taxon>
        <taxon>Metazoa</taxon>
        <taxon>Ecdysozoa</taxon>
        <taxon>Nematoda</taxon>
        <taxon>Chromadorea</taxon>
        <taxon>Rhabditida</taxon>
        <taxon>Rhabditina</taxon>
        <taxon>Rhabditomorpha</taxon>
        <taxon>Rhabditoidea</taxon>
        <taxon>Rhabditidae</taxon>
        <taxon>Peloderinae</taxon>
        <taxon>Caenorhabditis</taxon>
    </lineage>
</organism>
<protein>
    <submittedName>
        <fullName evidence="3">Serpentine receptor class gamma</fullName>
    </submittedName>
</protein>
<evidence type="ECO:0000256" key="1">
    <source>
        <dbReference type="SAM" id="Phobius"/>
    </source>
</evidence>
<keyword evidence="1" id="KW-0812">Transmembrane</keyword>